<feature type="domain" description="C2H2-type" evidence="12">
    <location>
        <begin position="952"/>
        <end position="979"/>
    </location>
</feature>
<protein>
    <recommendedName>
        <fullName evidence="12">C2H2-type domain-containing protein</fullName>
    </recommendedName>
</protein>
<evidence type="ECO:0000256" key="2">
    <source>
        <dbReference type="ARBA" id="ARBA00022723"/>
    </source>
</evidence>
<dbReference type="GO" id="GO:0005634">
    <property type="term" value="C:nucleus"/>
    <property type="evidence" value="ECO:0007669"/>
    <property type="project" value="UniProtKB-SubCell"/>
</dbReference>
<feature type="region of interest" description="Disordered" evidence="11">
    <location>
        <begin position="234"/>
        <end position="253"/>
    </location>
</feature>
<keyword evidence="6" id="KW-0805">Transcription regulation</keyword>
<keyword evidence="2" id="KW-0479">Metal-binding</keyword>
<dbReference type="AlphaFoldDB" id="A0ABD0LI85"/>
<feature type="compositionally biased region" description="Basic and acidic residues" evidence="11">
    <location>
        <begin position="604"/>
        <end position="619"/>
    </location>
</feature>
<dbReference type="PROSITE" id="PS00028">
    <property type="entry name" value="ZINC_FINGER_C2H2_1"/>
    <property type="match status" value="8"/>
</dbReference>
<gene>
    <name evidence="13" type="ORF">BaRGS_00009755</name>
</gene>
<feature type="domain" description="C2H2-type" evidence="12">
    <location>
        <begin position="980"/>
        <end position="1007"/>
    </location>
</feature>
<dbReference type="GO" id="GO:0008270">
    <property type="term" value="F:zinc ion binding"/>
    <property type="evidence" value="ECO:0007669"/>
    <property type="project" value="UniProtKB-KW"/>
</dbReference>
<dbReference type="GO" id="GO:0043565">
    <property type="term" value="F:sequence-specific DNA binding"/>
    <property type="evidence" value="ECO:0007669"/>
    <property type="project" value="UniProtKB-ARBA"/>
</dbReference>
<organism evidence="13 14">
    <name type="scientific">Batillaria attramentaria</name>
    <dbReference type="NCBI Taxonomy" id="370345"/>
    <lineage>
        <taxon>Eukaryota</taxon>
        <taxon>Metazoa</taxon>
        <taxon>Spiralia</taxon>
        <taxon>Lophotrochozoa</taxon>
        <taxon>Mollusca</taxon>
        <taxon>Gastropoda</taxon>
        <taxon>Caenogastropoda</taxon>
        <taxon>Sorbeoconcha</taxon>
        <taxon>Cerithioidea</taxon>
        <taxon>Batillariidae</taxon>
        <taxon>Batillaria</taxon>
    </lineage>
</organism>
<evidence type="ECO:0000256" key="3">
    <source>
        <dbReference type="ARBA" id="ARBA00022737"/>
    </source>
</evidence>
<evidence type="ECO:0000256" key="10">
    <source>
        <dbReference type="PROSITE-ProRule" id="PRU00042"/>
    </source>
</evidence>
<feature type="domain" description="C2H2-type" evidence="12">
    <location>
        <begin position="417"/>
        <end position="445"/>
    </location>
</feature>
<dbReference type="InterPro" id="IPR036236">
    <property type="entry name" value="Znf_C2H2_sf"/>
</dbReference>
<keyword evidence="3" id="KW-0677">Repeat</keyword>
<dbReference type="GO" id="GO:0005694">
    <property type="term" value="C:chromosome"/>
    <property type="evidence" value="ECO:0007669"/>
    <property type="project" value="UniProtKB-ARBA"/>
</dbReference>
<dbReference type="PANTHER" id="PTHR24408">
    <property type="entry name" value="ZINC FINGER PROTEIN"/>
    <property type="match status" value="1"/>
</dbReference>
<comment type="caution">
    <text evidence="13">The sequence shown here is derived from an EMBL/GenBank/DDBJ whole genome shotgun (WGS) entry which is preliminary data.</text>
</comment>
<evidence type="ECO:0000256" key="6">
    <source>
        <dbReference type="ARBA" id="ARBA00023015"/>
    </source>
</evidence>
<evidence type="ECO:0000313" key="13">
    <source>
        <dbReference type="EMBL" id="KAK7498946.1"/>
    </source>
</evidence>
<dbReference type="FunFam" id="3.30.160.60:FF:000322">
    <property type="entry name" value="GDNF-inducible zinc finger protein 1"/>
    <property type="match status" value="1"/>
</dbReference>
<feature type="region of interest" description="Disordered" evidence="11">
    <location>
        <begin position="640"/>
        <end position="760"/>
    </location>
</feature>
<feature type="domain" description="C2H2-type" evidence="12">
    <location>
        <begin position="1086"/>
        <end position="1109"/>
    </location>
</feature>
<keyword evidence="7" id="KW-0238">DNA-binding</keyword>
<evidence type="ECO:0000256" key="4">
    <source>
        <dbReference type="ARBA" id="ARBA00022771"/>
    </source>
</evidence>
<keyword evidence="4 10" id="KW-0863">Zinc-finger</keyword>
<dbReference type="PANTHER" id="PTHR24408:SF21">
    <property type="entry name" value="ZINC FINGER PROTEIN"/>
    <property type="match status" value="1"/>
</dbReference>
<feature type="domain" description="C2H2-type" evidence="12">
    <location>
        <begin position="923"/>
        <end position="951"/>
    </location>
</feature>
<feature type="domain" description="C2H2-type" evidence="12">
    <location>
        <begin position="335"/>
        <end position="362"/>
    </location>
</feature>
<evidence type="ECO:0000256" key="9">
    <source>
        <dbReference type="ARBA" id="ARBA00023242"/>
    </source>
</evidence>
<feature type="compositionally biased region" description="Acidic residues" evidence="11">
    <location>
        <begin position="736"/>
        <end position="750"/>
    </location>
</feature>
<feature type="compositionally biased region" description="Acidic residues" evidence="11">
    <location>
        <begin position="719"/>
        <end position="728"/>
    </location>
</feature>
<dbReference type="Pfam" id="PF13909">
    <property type="entry name" value="zf-H2C2_5"/>
    <property type="match status" value="1"/>
</dbReference>
<feature type="domain" description="C2H2-type" evidence="12">
    <location>
        <begin position="817"/>
        <end position="845"/>
    </location>
</feature>
<dbReference type="Gene3D" id="3.30.160.60">
    <property type="entry name" value="Classic Zinc Finger"/>
    <property type="match status" value="10"/>
</dbReference>
<feature type="region of interest" description="Disordered" evidence="11">
    <location>
        <begin position="124"/>
        <end position="152"/>
    </location>
</feature>
<keyword evidence="9" id="KW-0539">Nucleus</keyword>
<proteinExistence type="predicted"/>
<reference evidence="13 14" key="1">
    <citation type="journal article" date="2023" name="Sci. Data">
        <title>Genome assembly of the Korean intertidal mud-creeper Batillaria attramentaria.</title>
        <authorList>
            <person name="Patra A.K."/>
            <person name="Ho P.T."/>
            <person name="Jun S."/>
            <person name="Lee S.J."/>
            <person name="Kim Y."/>
            <person name="Won Y.J."/>
        </authorList>
    </citation>
    <scope>NUCLEOTIDE SEQUENCE [LARGE SCALE GENOMIC DNA]</scope>
    <source>
        <strain evidence="13">Wonlab-2016</strain>
    </source>
</reference>
<evidence type="ECO:0000256" key="1">
    <source>
        <dbReference type="ARBA" id="ARBA00004123"/>
    </source>
</evidence>
<keyword evidence="14" id="KW-1185">Reference proteome</keyword>
<sequence length="1271" mass="142108">MDTFICGTCQGAFNDIEVFMQHKQTGCTRPPPEIIQVHVDGSGEVTEVTGGDSVIDDGSSTSAATLAFLNEMSAEGRLATVESEDGDMATQTFIILNDSNDLNPLGIARGVDSTTQNVGVQMGLQEHAVLPPKKPGRRSGRPKKGEEKNKPIVAVPATESKPEVPEKGADGTMRCSRCHRSFRKERHFKTHKCLATSAYVDITKRDVKLDSGLRIHMCLATSAYVDITKRDVKLDSGDESNEDEATVSKGSSKSFRQFQLHTDADAEAGAKERTTEGIEDVPIFRTEEEKMAFETTINVDLSCVDHMFKVHVIDQDVNEHAGTYGRSQVTSLSLYSCTVCEKVFKTLSHMRLHCLVHTDVKPFKCSKCQYATNSKGNLYTHMRKHTGQYYNCKHCDFRTVNKSHLVEHEATHDKTRHPCALCQRDYATSKSLINHVRKYHSNSRRGRQYLQSFLQGRQTRGSTVIHQCHVCMRKFKKRIDRDRHLFVHDIRDVGTVQQCELCDYSASRRVYLEKHYLKHRVLYCCAACPSKFLSTIRLLEHLQTAHTEAGQESSGCDDLFERSINCSLYLPEPDEQLPAMEKHFINLPPELSSSAMASTADTEEGNKEGGGDVSEKQGEDDGLGLSVVESVDSMLVKPEPMELESGTEGQASKSLQTPAENSEGGKEQGDGDGDPSPSVMLVKVSKSDATVVTESDETNQKAQSDVPLVPNPGMVDAGNEVDMEEEAEGGEKDDGMADADEGVVGESEEPVLDKEKEAGGKGQELIERMGYQPMNMQILQKMRETFGSEECEFCGRLFYTKQDYDPHMRTHTGDKPYRCNDCGFRTITKENMRRHVEREHENVKFPCKDCEFVASSRTKLWNHQLTHLGINGLECPHCTEKFDGMKRLRSHMVTAHPDTAKEELEKLTGYKHKTQGKMGRRSYKCPHCDRVFIRANSELQKHIWIHEGIKPFKCTLCTYACRSKNNLAAHMLRHSTHKPFACQECGKAYKSKTALRWHVRSHKDGKLFKCFKCPYEAQQRSHLKRHMETHDVVKRFVCQHCDYSSNTAGYMKIHYARAHKGLQYMPELMQTVPTEGGVQGTEARVFKCLSCDYLFGNLSDLKRHLKIRHHVQVQDIAGIEQMQMAEVEVLQCAEETSVGETAEIVEPASVLTPGVTQTVTSTELDEKTASAVTLLQQIIDMQQQGAFGQQEIKVLSEDGQMVAVNPETIIVQQAGHQVLVTNSEDGVEGAGQYVIQYVAPGDDPGADPSMEGVPMEIQTVDSVESVQVVQE</sequence>
<feature type="domain" description="C2H2-type" evidence="12">
    <location>
        <begin position="1008"/>
        <end position="1035"/>
    </location>
</feature>
<feature type="domain" description="C2H2-type" evidence="12">
    <location>
        <begin position="363"/>
        <end position="390"/>
    </location>
</feature>
<evidence type="ECO:0000256" key="5">
    <source>
        <dbReference type="ARBA" id="ARBA00022833"/>
    </source>
</evidence>
<name>A0ABD0LI85_9CAEN</name>
<dbReference type="Pfam" id="PF00096">
    <property type="entry name" value="zf-C2H2"/>
    <property type="match status" value="3"/>
</dbReference>
<evidence type="ECO:0000259" key="12">
    <source>
        <dbReference type="PROSITE" id="PS50157"/>
    </source>
</evidence>
<keyword evidence="8" id="KW-0804">Transcription</keyword>
<keyword evidence="5" id="KW-0862">Zinc</keyword>
<feature type="compositionally biased region" description="Polar residues" evidence="11">
    <location>
        <begin position="647"/>
        <end position="660"/>
    </location>
</feature>
<dbReference type="FunFam" id="3.30.160.60:FF:001732">
    <property type="entry name" value="Zgc:162936"/>
    <property type="match status" value="1"/>
</dbReference>
<dbReference type="PROSITE" id="PS50157">
    <property type="entry name" value="ZINC_FINGER_C2H2_2"/>
    <property type="match status" value="12"/>
</dbReference>
<evidence type="ECO:0000256" key="7">
    <source>
        <dbReference type="ARBA" id="ARBA00023125"/>
    </source>
</evidence>
<dbReference type="Proteomes" id="UP001519460">
    <property type="component" value="Unassembled WGS sequence"/>
</dbReference>
<feature type="compositionally biased region" description="Basic and acidic residues" evidence="11">
    <location>
        <begin position="751"/>
        <end position="760"/>
    </location>
</feature>
<dbReference type="GO" id="GO:0045893">
    <property type="term" value="P:positive regulation of DNA-templated transcription"/>
    <property type="evidence" value="ECO:0007669"/>
    <property type="project" value="UniProtKB-ARBA"/>
</dbReference>
<dbReference type="SMART" id="SM00355">
    <property type="entry name" value="ZnF_C2H2"/>
    <property type="match status" value="18"/>
</dbReference>
<evidence type="ECO:0000313" key="14">
    <source>
        <dbReference type="Proteomes" id="UP001519460"/>
    </source>
</evidence>
<accession>A0ABD0LI85</accession>
<feature type="domain" description="C2H2-type" evidence="12">
    <location>
        <begin position="390"/>
        <end position="417"/>
    </location>
</feature>
<evidence type="ECO:0000256" key="8">
    <source>
        <dbReference type="ARBA" id="ARBA00023163"/>
    </source>
</evidence>
<feature type="domain" description="C2H2-type" evidence="12">
    <location>
        <begin position="789"/>
        <end position="816"/>
    </location>
</feature>
<dbReference type="InterPro" id="IPR013087">
    <property type="entry name" value="Znf_C2H2_type"/>
</dbReference>
<dbReference type="EMBL" id="JACVVK020000047">
    <property type="protein sequence ID" value="KAK7498946.1"/>
    <property type="molecule type" value="Genomic_DNA"/>
</dbReference>
<comment type="subcellular location">
    <subcellularLocation>
        <location evidence="1">Nucleus</location>
    </subcellularLocation>
</comment>
<evidence type="ECO:0000256" key="11">
    <source>
        <dbReference type="SAM" id="MobiDB-lite"/>
    </source>
</evidence>
<dbReference type="SUPFAM" id="SSF57667">
    <property type="entry name" value="beta-beta-alpha zinc fingers"/>
    <property type="match status" value="7"/>
</dbReference>
<dbReference type="FunFam" id="3.30.160.60:FF:000614">
    <property type="entry name" value="Zinc finger protein 142"/>
    <property type="match status" value="1"/>
</dbReference>
<feature type="region of interest" description="Disordered" evidence="11">
    <location>
        <begin position="593"/>
        <end position="622"/>
    </location>
</feature>
<feature type="domain" description="C2H2-type" evidence="12">
    <location>
        <begin position="523"/>
        <end position="551"/>
    </location>
</feature>